<name>A0A2H3AW97_9AGAR</name>
<dbReference type="AlphaFoldDB" id="A0A2H3AW97"/>
<sequence length="269" mass="30891">MDENYNKNDAREALQTYIVKSRQTQRYHLASKPEWLGKASMMSVDNDRTWRMVETDTENQLEEMVFTIQGIIAKKDLPPVNDTPSRDNYGFLQQNVRLTGLGCQAFKDTADTILEAQLVFERQFPEGIFQKWTPDNTDDNIGIDISNRYLESRRSQPQEEAAFEKGVDPKGILAAACVKRSLIHTEDNKVRFFRSNIDEEGERRFDPTKPQIFRPGDIVEIQLSIIAVAMKNGQKKMKLKLRTVALIDEGFTKASNQEFDSHAHTNETI</sequence>
<reference evidence="2" key="1">
    <citation type="journal article" date="2017" name="Nat. Ecol. Evol.">
        <title>Genome expansion and lineage-specific genetic innovations in the forest pathogenic fungi Armillaria.</title>
        <authorList>
            <person name="Sipos G."/>
            <person name="Prasanna A.N."/>
            <person name="Walter M.C."/>
            <person name="O'Connor E."/>
            <person name="Balint B."/>
            <person name="Krizsan K."/>
            <person name="Kiss B."/>
            <person name="Hess J."/>
            <person name="Varga T."/>
            <person name="Slot J."/>
            <person name="Riley R."/>
            <person name="Boka B."/>
            <person name="Rigling D."/>
            <person name="Barry K."/>
            <person name="Lee J."/>
            <person name="Mihaltcheva S."/>
            <person name="LaButti K."/>
            <person name="Lipzen A."/>
            <person name="Waldron R."/>
            <person name="Moloney N.M."/>
            <person name="Sperisen C."/>
            <person name="Kredics L."/>
            <person name="Vagvoelgyi C."/>
            <person name="Patrignani A."/>
            <person name="Fitzpatrick D."/>
            <person name="Nagy I."/>
            <person name="Doyle S."/>
            <person name="Anderson J.B."/>
            <person name="Grigoriev I.V."/>
            <person name="Gueldener U."/>
            <person name="Muensterkoetter M."/>
            <person name="Nagy L.G."/>
        </authorList>
    </citation>
    <scope>NUCLEOTIDE SEQUENCE [LARGE SCALE GENOMIC DNA]</scope>
    <source>
        <strain evidence="2">28-4</strain>
    </source>
</reference>
<protein>
    <submittedName>
        <fullName evidence="1">Uncharacterized protein</fullName>
    </submittedName>
</protein>
<keyword evidence="2" id="KW-1185">Reference proteome</keyword>
<accession>A0A2H3AW97</accession>
<evidence type="ECO:0000313" key="2">
    <source>
        <dbReference type="Proteomes" id="UP000218334"/>
    </source>
</evidence>
<evidence type="ECO:0000313" key="1">
    <source>
        <dbReference type="EMBL" id="PBK59122.1"/>
    </source>
</evidence>
<organism evidence="1 2">
    <name type="scientific">Armillaria solidipes</name>
    <dbReference type="NCBI Taxonomy" id="1076256"/>
    <lineage>
        <taxon>Eukaryota</taxon>
        <taxon>Fungi</taxon>
        <taxon>Dikarya</taxon>
        <taxon>Basidiomycota</taxon>
        <taxon>Agaricomycotina</taxon>
        <taxon>Agaricomycetes</taxon>
        <taxon>Agaricomycetidae</taxon>
        <taxon>Agaricales</taxon>
        <taxon>Marasmiineae</taxon>
        <taxon>Physalacriaceae</taxon>
        <taxon>Armillaria</taxon>
    </lineage>
</organism>
<dbReference type="EMBL" id="KZ293512">
    <property type="protein sequence ID" value="PBK59122.1"/>
    <property type="molecule type" value="Genomic_DNA"/>
</dbReference>
<proteinExistence type="predicted"/>
<dbReference type="STRING" id="1076256.A0A2H3AW97"/>
<dbReference type="Proteomes" id="UP000218334">
    <property type="component" value="Unassembled WGS sequence"/>
</dbReference>
<gene>
    <name evidence="1" type="ORF">ARMSODRAFT_983295</name>
</gene>